<accession>A0A086JTP4</accession>
<feature type="compositionally biased region" description="Basic and acidic residues" evidence="3">
    <location>
        <begin position="785"/>
        <end position="796"/>
    </location>
</feature>
<feature type="compositionally biased region" description="Acidic residues" evidence="3">
    <location>
        <begin position="589"/>
        <end position="657"/>
    </location>
</feature>
<evidence type="ECO:0000256" key="1">
    <source>
        <dbReference type="RuleBase" id="RU365057"/>
    </source>
</evidence>
<dbReference type="InterPro" id="IPR012977">
    <property type="entry name" value="SDA1_N"/>
</dbReference>
<evidence type="ECO:0000259" key="4">
    <source>
        <dbReference type="Pfam" id="PF08158"/>
    </source>
</evidence>
<feature type="coiled-coil region" evidence="2">
    <location>
        <begin position="330"/>
        <end position="364"/>
    </location>
</feature>
<dbReference type="VEuPathDB" id="ToxoDB:TGP89_294430"/>
<feature type="compositionally biased region" description="Basic and acidic residues" evidence="3">
    <location>
        <begin position="84"/>
        <end position="99"/>
    </location>
</feature>
<feature type="region of interest" description="Disordered" evidence="3">
    <location>
        <begin position="78"/>
        <end position="104"/>
    </location>
</feature>
<dbReference type="GO" id="GO:0005730">
    <property type="term" value="C:nucleolus"/>
    <property type="evidence" value="ECO:0007669"/>
    <property type="project" value="UniProtKB-SubCell"/>
</dbReference>
<dbReference type="PANTHER" id="PTHR12730:SF0">
    <property type="entry name" value="PROTEIN SDA1 HOMOLOG"/>
    <property type="match status" value="1"/>
</dbReference>
<keyword evidence="1" id="KW-0690">Ribosome biogenesis</keyword>
<comment type="function">
    <text evidence="1">Required for 60S pre-ribosomal subunits export to the cytoplasm.</text>
</comment>
<dbReference type="Pfam" id="PF08158">
    <property type="entry name" value="SDA1_HEAT"/>
    <property type="match status" value="1"/>
</dbReference>
<evidence type="ECO:0000313" key="6">
    <source>
        <dbReference type="Proteomes" id="UP000028828"/>
    </source>
</evidence>
<feature type="compositionally biased region" description="Low complexity" evidence="3">
    <location>
        <begin position="864"/>
        <end position="873"/>
    </location>
</feature>
<feature type="domain" description="SDA1 N-terminal" evidence="4">
    <location>
        <begin position="130"/>
        <end position="511"/>
    </location>
</feature>
<dbReference type="OrthoDB" id="2196187at2759"/>
<organism evidence="5 6">
    <name type="scientific">Toxoplasma gondii p89</name>
    <dbReference type="NCBI Taxonomy" id="943119"/>
    <lineage>
        <taxon>Eukaryota</taxon>
        <taxon>Sar</taxon>
        <taxon>Alveolata</taxon>
        <taxon>Apicomplexa</taxon>
        <taxon>Conoidasida</taxon>
        <taxon>Coccidia</taxon>
        <taxon>Eucoccidiorida</taxon>
        <taxon>Eimeriorina</taxon>
        <taxon>Sarcocystidae</taxon>
        <taxon>Toxoplasma</taxon>
    </lineage>
</organism>
<feature type="compositionally biased region" description="Low complexity" evidence="3">
    <location>
        <begin position="672"/>
        <end position="684"/>
    </location>
</feature>
<gene>
    <name evidence="5" type="ORF">TGP89_294430</name>
</gene>
<dbReference type="GO" id="GO:0042273">
    <property type="term" value="P:ribosomal large subunit biogenesis"/>
    <property type="evidence" value="ECO:0007669"/>
    <property type="project" value="UniProtKB-UniRule"/>
</dbReference>
<comment type="similarity">
    <text evidence="1">Belongs to the SDA1 family.</text>
</comment>
<keyword evidence="1" id="KW-0653">Protein transport</keyword>
<dbReference type="InterPro" id="IPR016024">
    <property type="entry name" value="ARM-type_fold"/>
</dbReference>
<comment type="caution">
    <text evidence="5">The sequence shown here is derived from an EMBL/GenBank/DDBJ whole genome shotgun (WGS) entry which is preliminary data.</text>
</comment>
<proteinExistence type="inferred from homology"/>
<dbReference type="SUPFAM" id="SSF48371">
    <property type="entry name" value="ARM repeat"/>
    <property type="match status" value="1"/>
</dbReference>
<comment type="subcellular location">
    <subcellularLocation>
        <location evidence="1">Nucleus</location>
        <location evidence="1">Nucleolus</location>
    </subcellularLocation>
</comment>
<feature type="compositionally biased region" description="Acidic residues" evidence="3">
    <location>
        <begin position="745"/>
        <end position="763"/>
    </location>
</feature>
<protein>
    <recommendedName>
        <fullName evidence="1">Protein SDA1</fullName>
    </recommendedName>
</protein>
<dbReference type="EMBL" id="AEYI02001590">
    <property type="protein sequence ID" value="KFG35512.1"/>
    <property type="molecule type" value="Genomic_DNA"/>
</dbReference>
<evidence type="ECO:0000256" key="3">
    <source>
        <dbReference type="SAM" id="MobiDB-lite"/>
    </source>
</evidence>
<feature type="region of interest" description="Disordered" evidence="3">
    <location>
        <begin position="705"/>
        <end position="892"/>
    </location>
</feature>
<reference evidence="5 6" key="1">
    <citation type="submission" date="2014-03" db="EMBL/GenBank/DDBJ databases">
        <authorList>
            <person name="Sibley D."/>
            <person name="Venepally P."/>
            <person name="Karamycheva S."/>
            <person name="Hadjithomas M."/>
            <person name="Khan A."/>
            <person name="Brunk B."/>
            <person name="Roos D."/>
            <person name="Caler E."/>
            <person name="Lorenzi H."/>
        </authorList>
    </citation>
    <scope>NUCLEOTIDE SEQUENCE [LARGE SCALE GENOMIC DNA]</scope>
    <source>
        <strain evidence="6">p89</strain>
    </source>
</reference>
<keyword evidence="1" id="KW-0813">Transport</keyword>
<dbReference type="GO" id="GO:0000055">
    <property type="term" value="P:ribosomal large subunit export from nucleus"/>
    <property type="evidence" value="ECO:0007669"/>
    <property type="project" value="UniProtKB-UniRule"/>
</dbReference>
<dbReference type="AlphaFoldDB" id="A0A086JTP4"/>
<evidence type="ECO:0000256" key="2">
    <source>
        <dbReference type="SAM" id="Coils"/>
    </source>
</evidence>
<sequence length="892" mass="100513">MELPTECGGRAASTPQSLPLLQNSLKRDPPAYFGEFQLQFERLRGLLAVMEQQPQRPVKDLRQLLMFLAHTSPCYSPKVSETPLKTREKKDMTQNDRSGDSPGAFLPLSTSFAFDEDVEKKGVEDRHYSAELAASIQRILTQLSSSLHPQTRQSLLLSLLLLRRKQQLSCLDLLRVSVQLLQANDKSCRQTLFSFVTRDVSKLCLADRMQQSFARLSPELFAMLARPACPLAARLALCCLIQVYRQQRHSGGLSIHQNSKNFKKIVNAAAACTLAGDTKLATSAALFLLGELQSASSHIANVEDNESDDEEDAAVEAEAKRLTRSQEGVSKKTASAKKKLKRAKAKLQRQVARKQQRAEQQQLLGGVVASASIIDLLFDPQGLAEKLFGRVKGQSDRFSSRLIFLNLLSRLIGHHKLLLFNFYPFIQKYLQPHQRLVSSLLAILATAVHELVPPQELLPIVKHIADVFINETRGEEVITVGINAITEICSRAPLCMTKDLLSDLVEYRRERRSKSVVMAARRLMNLYRDVLPAMLPPNARGKDAAMAVRNNEEESFSFGQFKPAENLTGLDELEKLQKLVKARKRMREEEEEEEDEEEEEEEEDGDEEEGDEEEEEEEEEEDEEDGDEEEEEEEDEDGDEEDEEEEDEEDEDEEEDEDHPKKMRRVCPTVKGEGSSSEAVASSSLAMDRILTPEEFHALRVLQAKSVVETGGARKGSKKQEGEEEQERLLSLLAKTGGVEAGVDASDEDGSDLSSDEELEAEADSMFVSSTELEGLAGRKRRQARERNRLKEEAKMERKRAGKSAPWPFARKQREAAEASLAADPSKRHKTVVTGNAPQKLKARNKPLAMVRQSRKLRDKKQQSVKQKLQNLKKQIKNLKKSQVGRPRRRKR</sequence>
<evidence type="ECO:0000313" key="5">
    <source>
        <dbReference type="EMBL" id="KFG35512.1"/>
    </source>
</evidence>
<keyword evidence="2" id="KW-0175">Coiled coil</keyword>
<dbReference type="GO" id="GO:0015031">
    <property type="term" value="P:protein transport"/>
    <property type="evidence" value="ECO:0007669"/>
    <property type="project" value="UniProtKB-KW"/>
</dbReference>
<dbReference type="InterPro" id="IPR027312">
    <property type="entry name" value="Sda1"/>
</dbReference>
<dbReference type="Proteomes" id="UP000028828">
    <property type="component" value="Unassembled WGS sequence"/>
</dbReference>
<feature type="region of interest" description="Disordered" evidence="3">
    <location>
        <begin position="586"/>
        <end position="685"/>
    </location>
</feature>
<dbReference type="PANTHER" id="PTHR12730">
    <property type="entry name" value="HSDA/SDA1-RELATED"/>
    <property type="match status" value="1"/>
</dbReference>
<dbReference type="SMR" id="A0A086JTP4"/>
<keyword evidence="1" id="KW-0539">Nucleus</keyword>
<name>A0A086JTP4_TOXGO</name>